<dbReference type="GO" id="GO:0017101">
    <property type="term" value="C:aminoacyl-tRNA synthetase multienzyme complex"/>
    <property type="evidence" value="ECO:0007669"/>
    <property type="project" value="TreeGrafter"/>
</dbReference>
<evidence type="ECO:0000256" key="9">
    <source>
        <dbReference type="ARBA" id="ARBA00030563"/>
    </source>
</evidence>
<dbReference type="InterPro" id="IPR012340">
    <property type="entry name" value="NA-bd_OB-fold"/>
</dbReference>
<keyword evidence="5" id="KW-0547">Nucleotide-binding</keyword>
<comment type="catalytic activity">
    <reaction evidence="10">
        <text>tRNA(Lys) + L-lysine + ATP = L-lysyl-tRNA(Lys) + AMP + diphosphate</text>
        <dbReference type="Rhea" id="RHEA:20792"/>
        <dbReference type="Rhea" id="RHEA-COMP:9696"/>
        <dbReference type="Rhea" id="RHEA-COMP:9697"/>
        <dbReference type="ChEBI" id="CHEBI:30616"/>
        <dbReference type="ChEBI" id="CHEBI:32551"/>
        <dbReference type="ChEBI" id="CHEBI:33019"/>
        <dbReference type="ChEBI" id="CHEBI:78442"/>
        <dbReference type="ChEBI" id="CHEBI:78529"/>
        <dbReference type="ChEBI" id="CHEBI:456215"/>
        <dbReference type="EC" id="6.1.1.6"/>
    </reaction>
</comment>
<evidence type="ECO:0000256" key="4">
    <source>
        <dbReference type="ARBA" id="ARBA00022598"/>
    </source>
</evidence>
<evidence type="ECO:0000256" key="3">
    <source>
        <dbReference type="ARBA" id="ARBA00015745"/>
    </source>
</evidence>
<reference evidence="13" key="2">
    <citation type="submission" date="2020-11" db="EMBL/GenBank/DDBJ databases">
        <authorList>
            <person name="McCartney M.A."/>
            <person name="Auch B."/>
            <person name="Kono T."/>
            <person name="Mallez S."/>
            <person name="Becker A."/>
            <person name="Gohl D.M."/>
            <person name="Silverstein K.A.T."/>
            <person name="Koren S."/>
            <person name="Bechman K.B."/>
            <person name="Herman A."/>
            <person name="Abrahante J.E."/>
            <person name="Garbe J."/>
        </authorList>
    </citation>
    <scope>NUCLEOTIDE SEQUENCE</scope>
    <source>
        <strain evidence="13">Duluth1</strain>
        <tissue evidence="13">Whole animal</tissue>
    </source>
</reference>
<dbReference type="GO" id="GO:0000049">
    <property type="term" value="F:tRNA binding"/>
    <property type="evidence" value="ECO:0007669"/>
    <property type="project" value="TreeGrafter"/>
</dbReference>
<protein>
    <recommendedName>
        <fullName evidence="3">Lysine--tRNA ligase</fullName>
        <ecNumber evidence="2">6.1.1.6</ecNumber>
    </recommendedName>
    <alternativeName>
        <fullName evidence="9">Lysyl-tRNA synthetase</fullName>
    </alternativeName>
</protein>
<evidence type="ECO:0000256" key="7">
    <source>
        <dbReference type="ARBA" id="ARBA00022917"/>
    </source>
</evidence>
<feature type="region of interest" description="Disordered" evidence="11">
    <location>
        <begin position="1"/>
        <end position="47"/>
    </location>
</feature>
<proteinExistence type="inferred from homology"/>
<sequence>MADAGEKLSKSEQKRRQKEEKKAKEKAEKLAAQAKEEQEKTVKTNDEDIDPNEYFKLRSRAVAILKEQNDNPYPHKFHVQLSLVSFIEKYGNISDGTILEDTTVTVSGRIHSRRESGAKLLFYDLRAEDVKIQIMANAKYYASEEEFSKMIEKVKRGDIVGIEGHPGKTKKGELSIIPKKIVLLSPCLHQLPSLHFGVKDKETRFRQRYLDLIINSSTRHKFITRAKIFNFLRRYFDQLGFLE</sequence>
<evidence type="ECO:0000256" key="1">
    <source>
        <dbReference type="ARBA" id="ARBA00008226"/>
    </source>
</evidence>
<dbReference type="InterPro" id="IPR045864">
    <property type="entry name" value="aa-tRNA-synth_II/BPL/LPL"/>
</dbReference>
<dbReference type="FunFam" id="2.40.50.140:FF:000050">
    <property type="entry name" value="Lysine--tRNA ligase"/>
    <property type="match status" value="1"/>
</dbReference>
<feature type="compositionally biased region" description="Basic and acidic residues" evidence="11">
    <location>
        <begin position="1"/>
        <end position="46"/>
    </location>
</feature>
<name>A0A9D4IE83_DREPO</name>
<feature type="domain" description="OB" evidence="12">
    <location>
        <begin position="104"/>
        <end position="184"/>
    </location>
</feature>
<evidence type="ECO:0000313" key="13">
    <source>
        <dbReference type="EMBL" id="KAH3769147.1"/>
    </source>
</evidence>
<dbReference type="InterPro" id="IPR004365">
    <property type="entry name" value="NA-bd_OB_tRNA"/>
</dbReference>
<evidence type="ECO:0000256" key="5">
    <source>
        <dbReference type="ARBA" id="ARBA00022741"/>
    </source>
</evidence>
<keyword evidence="14" id="KW-1185">Reference proteome</keyword>
<dbReference type="Proteomes" id="UP000828390">
    <property type="component" value="Unassembled WGS sequence"/>
</dbReference>
<gene>
    <name evidence="13" type="ORF">DPMN_170395</name>
</gene>
<evidence type="ECO:0000256" key="10">
    <source>
        <dbReference type="ARBA" id="ARBA00048573"/>
    </source>
</evidence>
<comment type="caution">
    <text evidence="13">The sequence shown here is derived from an EMBL/GenBank/DDBJ whole genome shotgun (WGS) entry which is preliminary data.</text>
</comment>
<dbReference type="PANTHER" id="PTHR42918">
    <property type="entry name" value="LYSYL-TRNA SYNTHETASE"/>
    <property type="match status" value="1"/>
</dbReference>
<dbReference type="AlphaFoldDB" id="A0A9D4IE83"/>
<evidence type="ECO:0000313" key="14">
    <source>
        <dbReference type="Proteomes" id="UP000828390"/>
    </source>
</evidence>
<dbReference type="GO" id="GO:0005524">
    <property type="term" value="F:ATP binding"/>
    <property type="evidence" value="ECO:0007669"/>
    <property type="project" value="UniProtKB-KW"/>
</dbReference>
<evidence type="ECO:0000256" key="6">
    <source>
        <dbReference type="ARBA" id="ARBA00022840"/>
    </source>
</evidence>
<evidence type="ECO:0000256" key="11">
    <source>
        <dbReference type="SAM" id="MobiDB-lite"/>
    </source>
</evidence>
<keyword evidence="7" id="KW-0648">Protein biosynthesis</keyword>
<dbReference type="SUPFAM" id="SSF55681">
    <property type="entry name" value="Class II aaRS and biotin synthetases"/>
    <property type="match status" value="1"/>
</dbReference>
<reference evidence="13" key="1">
    <citation type="journal article" date="2019" name="bioRxiv">
        <title>The Genome of the Zebra Mussel, Dreissena polymorpha: A Resource for Invasive Species Research.</title>
        <authorList>
            <person name="McCartney M.A."/>
            <person name="Auch B."/>
            <person name="Kono T."/>
            <person name="Mallez S."/>
            <person name="Zhang Y."/>
            <person name="Obille A."/>
            <person name="Becker A."/>
            <person name="Abrahante J.E."/>
            <person name="Garbe J."/>
            <person name="Badalamenti J.P."/>
            <person name="Herman A."/>
            <person name="Mangelson H."/>
            <person name="Liachko I."/>
            <person name="Sullivan S."/>
            <person name="Sone E.D."/>
            <person name="Koren S."/>
            <person name="Silverstein K.A.T."/>
            <person name="Beckman K.B."/>
            <person name="Gohl D.M."/>
        </authorList>
    </citation>
    <scope>NUCLEOTIDE SEQUENCE</scope>
    <source>
        <strain evidence="13">Duluth1</strain>
        <tissue evidence="13">Whole animal</tissue>
    </source>
</reference>
<dbReference type="Gene3D" id="3.30.930.10">
    <property type="entry name" value="Bira Bifunctional Protein, Domain 2"/>
    <property type="match status" value="1"/>
</dbReference>
<dbReference type="SUPFAM" id="SSF50249">
    <property type="entry name" value="Nucleic acid-binding proteins"/>
    <property type="match status" value="1"/>
</dbReference>
<dbReference type="GO" id="GO:0006430">
    <property type="term" value="P:lysyl-tRNA aminoacylation"/>
    <property type="evidence" value="ECO:0007669"/>
    <property type="project" value="TreeGrafter"/>
</dbReference>
<feature type="non-terminal residue" evidence="13">
    <location>
        <position position="1"/>
    </location>
</feature>
<evidence type="ECO:0000259" key="12">
    <source>
        <dbReference type="Pfam" id="PF01336"/>
    </source>
</evidence>
<dbReference type="GO" id="GO:0004824">
    <property type="term" value="F:lysine-tRNA ligase activity"/>
    <property type="evidence" value="ECO:0007669"/>
    <property type="project" value="UniProtKB-EC"/>
</dbReference>
<evidence type="ECO:0000256" key="2">
    <source>
        <dbReference type="ARBA" id="ARBA00013166"/>
    </source>
</evidence>
<accession>A0A9D4IE83</accession>
<dbReference type="EC" id="6.1.1.6" evidence="2"/>
<dbReference type="EMBL" id="JAIWYP010000009">
    <property type="protein sequence ID" value="KAH3769147.1"/>
    <property type="molecule type" value="Genomic_DNA"/>
</dbReference>
<dbReference type="GO" id="GO:0005829">
    <property type="term" value="C:cytosol"/>
    <property type="evidence" value="ECO:0007669"/>
    <property type="project" value="TreeGrafter"/>
</dbReference>
<dbReference type="GO" id="GO:0005739">
    <property type="term" value="C:mitochondrion"/>
    <property type="evidence" value="ECO:0007669"/>
    <property type="project" value="TreeGrafter"/>
</dbReference>
<organism evidence="13 14">
    <name type="scientific">Dreissena polymorpha</name>
    <name type="common">Zebra mussel</name>
    <name type="synonym">Mytilus polymorpha</name>
    <dbReference type="NCBI Taxonomy" id="45954"/>
    <lineage>
        <taxon>Eukaryota</taxon>
        <taxon>Metazoa</taxon>
        <taxon>Spiralia</taxon>
        <taxon>Lophotrochozoa</taxon>
        <taxon>Mollusca</taxon>
        <taxon>Bivalvia</taxon>
        <taxon>Autobranchia</taxon>
        <taxon>Heteroconchia</taxon>
        <taxon>Euheterodonta</taxon>
        <taxon>Imparidentia</taxon>
        <taxon>Neoheterodontei</taxon>
        <taxon>Myida</taxon>
        <taxon>Dreissenoidea</taxon>
        <taxon>Dreissenidae</taxon>
        <taxon>Dreissena</taxon>
    </lineage>
</organism>
<evidence type="ECO:0000256" key="8">
    <source>
        <dbReference type="ARBA" id="ARBA00023146"/>
    </source>
</evidence>
<dbReference type="Pfam" id="PF01336">
    <property type="entry name" value="tRNA_anti-codon"/>
    <property type="match status" value="1"/>
</dbReference>
<dbReference type="Gene3D" id="2.40.50.140">
    <property type="entry name" value="Nucleic acid-binding proteins"/>
    <property type="match status" value="1"/>
</dbReference>
<keyword evidence="6" id="KW-0067">ATP-binding</keyword>
<comment type="similarity">
    <text evidence="1">Belongs to the class-II aminoacyl-tRNA synthetase family.</text>
</comment>
<dbReference type="InterPro" id="IPR044136">
    <property type="entry name" value="Lys-tRNA-ligase_II_N"/>
</dbReference>
<dbReference type="CDD" id="cd04322">
    <property type="entry name" value="LysRS_N"/>
    <property type="match status" value="1"/>
</dbReference>
<keyword evidence="4" id="KW-0436">Ligase</keyword>
<keyword evidence="8" id="KW-0030">Aminoacyl-tRNA synthetase</keyword>
<dbReference type="PANTHER" id="PTHR42918:SF9">
    <property type="entry name" value="LYSINE--TRNA LIGASE"/>
    <property type="match status" value="1"/>
</dbReference>